<dbReference type="OrthoDB" id="3256525at2759"/>
<reference evidence="1 2" key="1">
    <citation type="submission" date="2014-04" db="EMBL/GenBank/DDBJ databases">
        <authorList>
            <consortium name="DOE Joint Genome Institute"/>
            <person name="Kuo A."/>
            <person name="Kohler A."/>
            <person name="Costa M.D."/>
            <person name="Nagy L.G."/>
            <person name="Floudas D."/>
            <person name="Copeland A."/>
            <person name="Barry K.W."/>
            <person name="Cichocki N."/>
            <person name="Veneault-Fourrey C."/>
            <person name="LaButti K."/>
            <person name="Lindquist E.A."/>
            <person name="Lipzen A."/>
            <person name="Lundell T."/>
            <person name="Morin E."/>
            <person name="Murat C."/>
            <person name="Sun H."/>
            <person name="Tunlid A."/>
            <person name="Henrissat B."/>
            <person name="Grigoriev I.V."/>
            <person name="Hibbett D.S."/>
            <person name="Martin F."/>
            <person name="Nordberg H.P."/>
            <person name="Cantor M.N."/>
            <person name="Hua S.X."/>
        </authorList>
    </citation>
    <scope>NUCLEOTIDE SEQUENCE [LARGE SCALE GENOMIC DNA]</scope>
    <source>
        <strain evidence="1 2">441</strain>
    </source>
</reference>
<organism evidence="1 2">
    <name type="scientific">Pisolithus microcarpus 441</name>
    <dbReference type="NCBI Taxonomy" id="765257"/>
    <lineage>
        <taxon>Eukaryota</taxon>
        <taxon>Fungi</taxon>
        <taxon>Dikarya</taxon>
        <taxon>Basidiomycota</taxon>
        <taxon>Agaricomycotina</taxon>
        <taxon>Agaricomycetes</taxon>
        <taxon>Agaricomycetidae</taxon>
        <taxon>Boletales</taxon>
        <taxon>Sclerodermatineae</taxon>
        <taxon>Pisolithaceae</taxon>
        <taxon>Pisolithus</taxon>
    </lineage>
</organism>
<reference evidence="2" key="2">
    <citation type="submission" date="2015-01" db="EMBL/GenBank/DDBJ databases">
        <title>Evolutionary Origins and Diversification of the Mycorrhizal Mutualists.</title>
        <authorList>
            <consortium name="DOE Joint Genome Institute"/>
            <consortium name="Mycorrhizal Genomics Consortium"/>
            <person name="Kohler A."/>
            <person name="Kuo A."/>
            <person name="Nagy L.G."/>
            <person name="Floudas D."/>
            <person name="Copeland A."/>
            <person name="Barry K.W."/>
            <person name="Cichocki N."/>
            <person name="Veneault-Fourrey C."/>
            <person name="LaButti K."/>
            <person name="Lindquist E.A."/>
            <person name="Lipzen A."/>
            <person name="Lundell T."/>
            <person name="Morin E."/>
            <person name="Murat C."/>
            <person name="Riley R."/>
            <person name="Ohm R."/>
            <person name="Sun H."/>
            <person name="Tunlid A."/>
            <person name="Henrissat B."/>
            <person name="Grigoriev I.V."/>
            <person name="Hibbett D.S."/>
            <person name="Martin F."/>
        </authorList>
    </citation>
    <scope>NUCLEOTIDE SEQUENCE [LARGE SCALE GENOMIC DNA]</scope>
    <source>
        <strain evidence="2">441</strain>
    </source>
</reference>
<protein>
    <submittedName>
        <fullName evidence="1">Uncharacterized protein</fullName>
    </submittedName>
</protein>
<keyword evidence="2" id="KW-1185">Reference proteome</keyword>
<sequence>MGRMLYLMVDGRHFSLPVMTGSPCSERISWCSGSRNIWACCRSIKPSVTTVARIFEIKLGMCCTIR</sequence>
<evidence type="ECO:0000313" key="1">
    <source>
        <dbReference type="EMBL" id="KIK14330.1"/>
    </source>
</evidence>
<dbReference type="HOGENOM" id="CLU_2832140_0_0_1"/>
<dbReference type="AlphaFoldDB" id="A0A0C9XPP4"/>
<name>A0A0C9XPP4_9AGAM</name>
<evidence type="ECO:0000313" key="2">
    <source>
        <dbReference type="Proteomes" id="UP000054018"/>
    </source>
</evidence>
<gene>
    <name evidence="1" type="ORF">PISMIDRAFT_357380</name>
</gene>
<proteinExistence type="predicted"/>
<dbReference type="Proteomes" id="UP000054018">
    <property type="component" value="Unassembled WGS sequence"/>
</dbReference>
<dbReference type="EMBL" id="KN833944">
    <property type="protein sequence ID" value="KIK14330.1"/>
    <property type="molecule type" value="Genomic_DNA"/>
</dbReference>
<accession>A0A0C9XPP4</accession>